<feature type="domain" description="HTH tetR-type" evidence="7">
    <location>
        <begin position="42"/>
        <end position="102"/>
    </location>
</feature>
<reference evidence="8" key="1">
    <citation type="submission" date="2022-10" db="EMBL/GenBank/DDBJ databases">
        <title>The complete genomes of actinobacterial strains from the NBC collection.</title>
        <authorList>
            <person name="Joergensen T.S."/>
            <person name="Alvarez Arevalo M."/>
            <person name="Sterndorff E.B."/>
            <person name="Faurdal D."/>
            <person name="Vuksanovic O."/>
            <person name="Mourched A.-S."/>
            <person name="Charusanti P."/>
            <person name="Shaw S."/>
            <person name="Blin K."/>
            <person name="Weber T."/>
        </authorList>
    </citation>
    <scope>NUCLEOTIDE SEQUENCE</scope>
    <source>
        <strain evidence="8">NBC_00283</strain>
    </source>
</reference>
<evidence type="ECO:0000313" key="9">
    <source>
        <dbReference type="Proteomes" id="UP001432075"/>
    </source>
</evidence>
<dbReference type="Proteomes" id="UP001432075">
    <property type="component" value="Chromosome"/>
</dbReference>
<sequence>MNSQPDARPDARPDAVPAEPGSPAWWQARYAERERRRPRQGGLTLDRITAGALELADREGLEALTMRRLGEHLQVRHTSLYRHVASREELLIETVDHMLGEIRLPSLDGDWRAGLEAGAREFRRVLAAHPAVVPLLTAGQLLGPNALRAREHALAELLAHGWAPRPAVHVYLTVTHFVIGAAVLDSAGAARTAGQRAAMAELFASLSPRTHPVVHRHAELLNSLDPQAEFDFGLRTLLHGLDHPQSEEAPV</sequence>
<dbReference type="InterPro" id="IPR001647">
    <property type="entry name" value="HTH_TetR"/>
</dbReference>
<keyword evidence="2" id="KW-0805">Transcription regulation</keyword>
<dbReference type="PANTHER" id="PTHR30055:SF151">
    <property type="entry name" value="TRANSCRIPTIONAL REGULATORY PROTEIN"/>
    <property type="match status" value="1"/>
</dbReference>
<dbReference type="Pfam" id="PF00440">
    <property type="entry name" value="TetR_N"/>
    <property type="match status" value="1"/>
</dbReference>
<keyword evidence="1" id="KW-0678">Repressor</keyword>
<dbReference type="SUPFAM" id="SSF48498">
    <property type="entry name" value="Tetracyclin repressor-like, C-terminal domain"/>
    <property type="match status" value="1"/>
</dbReference>
<feature type="region of interest" description="Disordered" evidence="6">
    <location>
        <begin position="1"/>
        <end position="27"/>
    </location>
</feature>
<dbReference type="InterPro" id="IPR009057">
    <property type="entry name" value="Homeodomain-like_sf"/>
</dbReference>
<organism evidence="8 9">
    <name type="scientific">Streptomyces goshikiensis</name>
    <dbReference type="NCBI Taxonomy" id="1942"/>
    <lineage>
        <taxon>Bacteria</taxon>
        <taxon>Bacillati</taxon>
        <taxon>Actinomycetota</taxon>
        <taxon>Actinomycetes</taxon>
        <taxon>Kitasatosporales</taxon>
        <taxon>Streptomycetaceae</taxon>
        <taxon>Streptomyces</taxon>
    </lineage>
</organism>
<feature type="DNA-binding region" description="H-T-H motif" evidence="5">
    <location>
        <begin position="65"/>
        <end position="84"/>
    </location>
</feature>
<accession>A0ABZ1RW34</accession>
<dbReference type="RefSeq" id="WP_328777034.1">
    <property type="nucleotide sequence ID" value="NZ_CP108057.1"/>
</dbReference>
<keyword evidence="3 5" id="KW-0238">DNA-binding</keyword>
<dbReference type="InterPro" id="IPR003012">
    <property type="entry name" value="Tet_transcr_reg_TetR"/>
</dbReference>
<dbReference type="PROSITE" id="PS50977">
    <property type="entry name" value="HTH_TETR_2"/>
    <property type="match status" value="1"/>
</dbReference>
<keyword evidence="4" id="KW-0804">Transcription</keyword>
<dbReference type="PANTHER" id="PTHR30055">
    <property type="entry name" value="HTH-TYPE TRANSCRIPTIONAL REGULATOR RUTR"/>
    <property type="match status" value="1"/>
</dbReference>
<protein>
    <submittedName>
        <fullName evidence="8">TetR/AcrR family transcriptional regulator</fullName>
    </submittedName>
</protein>
<dbReference type="SUPFAM" id="SSF46689">
    <property type="entry name" value="Homeodomain-like"/>
    <property type="match status" value="1"/>
</dbReference>
<evidence type="ECO:0000256" key="6">
    <source>
        <dbReference type="SAM" id="MobiDB-lite"/>
    </source>
</evidence>
<dbReference type="Gene3D" id="1.10.357.10">
    <property type="entry name" value="Tetracycline Repressor, domain 2"/>
    <property type="match status" value="1"/>
</dbReference>
<evidence type="ECO:0000256" key="1">
    <source>
        <dbReference type="ARBA" id="ARBA00022491"/>
    </source>
</evidence>
<evidence type="ECO:0000256" key="5">
    <source>
        <dbReference type="PROSITE-ProRule" id="PRU00335"/>
    </source>
</evidence>
<dbReference type="InterPro" id="IPR004111">
    <property type="entry name" value="Repressor_TetR_C"/>
</dbReference>
<evidence type="ECO:0000256" key="2">
    <source>
        <dbReference type="ARBA" id="ARBA00023015"/>
    </source>
</evidence>
<proteinExistence type="predicted"/>
<dbReference type="InterPro" id="IPR036271">
    <property type="entry name" value="Tet_transcr_reg_TetR-rel_C_sf"/>
</dbReference>
<name>A0ABZ1RW34_9ACTN</name>
<evidence type="ECO:0000256" key="3">
    <source>
        <dbReference type="ARBA" id="ARBA00023125"/>
    </source>
</evidence>
<dbReference type="InterPro" id="IPR050109">
    <property type="entry name" value="HTH-type_TetR-like_transc_reg"/>
</dbReference>
<dbReference type="EMBL" id="CP108057">
    <property type="protein sequence ID" value="WUO50084.1"/>
    <property type="molecule type" value="Genomic_DNA"/>
</dbReference>
<evidence type="ECO:0000256" key="4">
    <source>
        <dbReference type="ARBA" id="ARBA00023163"/>
    </source>
</evidence>
<evidence type="ECO:0000259" key="7">
    <source>
        <dbReference type="PROSITE" id="PS50977"/>
    </source>
</evidence>
<dbReference type="PRINTS" id="PR00400">
    <property type="entry name" value="TETREPRESSOR"/>
</dbReference>
<keyword evidence="9" id="KW-1185">Reference proteome</keyword>
<evidence type="ECO:0000313" key="8">
    <source>
        <dbReference type="EMBL" id="WUO50084.1"/>
    </source>
</evidence>
<gene>
    <name evidence="8" type="ORF">OHU17_31960</name>
</gene>
<dbReference type="Pfam" id="PF02909">
    <property type="entry name" value="TetR_C_1"/>
    <property type="match status" value="1"/>
</dbReference>